<dbReference type="FunFam" id="3.20.20.60:FF:000025">
    <property type="entry name" value="Pyruvate kinase"/>
    <property type="match status" value="1"/>
</dbReference>
<dbReference type="NCBIfam" id="TIGR01064">
    <property type="entry name" value="pyruv_kin"/>
    <property type="match status" value="1"/>
</dbReference>
<dbReference type="InterPro" id="IPR018209">
    <property type="entry name" value="Pyrv_Knase_AS"/>
</dbReference>
<dbReference type="InterPro" id="IPR011037">
    <property type="entry name" value="Pyrv_Knase-like_insert_dom_sf"/>
</dbReference>
<dbReference type="SUPFAM" id="SSF52935">
    <property type="entry name" value="PK C-terminal domain-like"/>
    <property type="match status" value="1"/>
</dbReference>
<dbReference type="InterPro" id="IPR015806">
    <property type="entry name" value="Pyrv_Knase_insert_dom_sf"/>
</dbReference>
<keyword evidence="14 20" id="KW-0460">Magnesium</keyword>
<dbReference type="Pfam" id="PF02887">
    <property type="entry name" value="PK_C"/>
    <property type="match status" value="1"/>
</dbReference>
<keyword evidence="18" id="KW-0670">Pyruvate</keyword>
<evidence type="ECO:0000256" key="6">
    <source>
        <dbReference type="ARBA" id="ARBA00012142"/>
    </source>
</evidence>
<dbReference type="InterPro" id="IPR015795">
    <property type="entry name" value="Pyrv_Knase_C"/>
</dbReference>
<comment type="cofactor">
    <cofactor evidence="2">
        <name>K(+)</name>
        <dbReference type="ChEBI" id="CHEBI:29103"/>
    </cofactor>
</comment>
<proteinExistence type="inferred from homology"/>
<dbReference type="InterPro" id="IPR040442">
    <property type="entry name" value="Pyrv_kinase-like_dom_sf"/>
</dbReference>
<organism evidence="24 25">
    <name type="scientific">Cuscuta europaea</name>
    <name type="common">European dodder</name>
    <dbReference type="NCBI Taxonomy" id="41803"/>
    <lineage>
        <taxon>Eukaryota</taxon>
        <taxon>Viridiplantae</taxon>
        <taxon>Streptophyta</taxon>
        <taxon>Embryophyta</taxon>
        <taxon>Tracheophyta</taxon>
        <taxon>Spermatophyta</taxon>
        <taxon>Magnoliopsida</taxon>
        <taxon>eudicotyledons</taxon>
        <taxon>Gunneridae</taxon>
        <taxon>Pentapetalae</taxon>
        <taxon>asterids</taxon>
        <taxon>lamiids</taxon>
        <taxon>Solanales</taxon>
        <taxon>Convolvulaceae</taxon>
        <taxon>Cuscuteae</taxon>
        <taxon>Cuscuta</taxon>
        <taxon>Cuscuta subgen. Cuscuta</taxon>
    </lineage>
</organism>
<dbReference type="FunFam" id="2.40.33.10:FF:000003">
    <property type="entry name" value="Pyruvate kinase"/>
    <property type="match status" value="1"/>
</dbReference>
<dbReference type="GO" id="GO:0005524">
    <property type="term" value="F:ATP binding"/>
    <property type="evidence" value="ECO:0007669"/>
    <property type="project" value="UniProtKB-KW"/>
</dbReference>
<feature type="domain" description="Pyruvate kinase C-terminal" evidence="23">
    <location>
        <begin position="469"/>
        <end position="558"/>
    </location>
</feature>
<dbReference type="NCBIfam" id="NF004491">
    <property type="entry name" value="PRK05826.1"/>
    <property type="match status" value="1"/>
</dbReference>
<evidence type="ECO:0000256" key="3">
    <source>
        <dbReference type="ARBA" id="ARBA00004229"/>
    </source>
</evidence>
<feature type="compositionally biased region" description="Polar residues" evidence="21">
    <location>
        <begin position="1"/>
        <end position="15"/>
    </location>
</feature>
<evidence type="ECO:0000256" key="20">
    <source>
        <dbReference type="RuleBase" id="RU000504"/>
    </source>
</evidence>
<keyword evidence="10" id="KW-0479">Metal-binding</keyword>
<dbReference type="EMBL" id="CAMAPE010000053">
    <property type="protein sequence ID" value="CAH9110243.1"/>
    <property type="molecule type" value="Genomic_DNA"/>
</dbReference>
<dbReference type="InterPro" id="IPR001697">
    <property type="entry name" value="Pyr_Knase"/>
</dbReference>
<keyword evidence="13" id="KW-0067">ATP-binding</keyword>
<dbReference type="AlphaFoldDB" id="A0A9P0ZQ69"/>
<evidence type="ECO:0000256" key="11">
    <source>
        <dbReference type="ARBA" id="ARBA00022741"/>
    </source>
</evidence>
<dbReference type="Pfam" id="PF00224">
    <property type="entry name" value="PK"/>
    <property type="match status" value="1"/>
</dbReference>
<keyword evidence="7" id="KW-0150">Chloroplast</keyword>
<name>A0A9P0ZQ69_CUSEU</name>
<dbReference type="SUPFAM" id="SSF51621">
    <property type="entry name" value="Phosphoenolpyruvate/pyruvate domain"/>
    <property type="match status" value="1"/>
</dbReference>
<keyword evidence="8" id="KW-0934">Plastid</keyword>
<dbReference type="OrthoDB" id="108365at2759"/>
<dbReference type="InterPro" id="IPR015793">
    <property type="entry name" value="Pyrv_Knase_brl"/>
</dbReference>
<evidence type="ECO:0000256" key="2">
    <source>
        <dbReference type="ARBA" id="ARBA00001958"/>
    </source>
</evidence>
<dbReference type="Proteomes" id="UP001152484">
    <property type="component" value="Unassembled WGS sequence"/>
</dbReference>
<keyword evidence="11" id="KW-0547">Nucleotide-binding</keyword>
<protein>
    <recommendedName>
        <fullName evidence="6 20">Pyruvate kinase</fullName>
        <ecNumber evidence="6 20">2.7.1.40</ecNumber>
    </recommendedName>
</protein>
<accession>A0A9P0ZQ69</accession>
<evidence type="ECO:0000256" key="17">
    <source>
        <dbReference type="ARBA" id="ARBA00023152"/>
    </source>
</evidence>
<evidence type="ECO:0000256" key="13">
    <source>
        <dbReference type="ARBA" id="ARBA00022840"/>
    </source>
</evidence>
<keyword evidence="17 20" id="KW-0324">Glycolysis</keyword>
<evidence type="ECO:0000256" key="7">
    <source>
        <dbReference type="ARBA" id="ARBA00022528"/>
    </source>
</evidence>
<comment type="catalytic activity">
    <reaction evidence="19 20">
        <text>pyruvate + ATP = phosphoenolpyruvate + ADP + H(+)</text>
        <dbReference type="Rhea" id="RHEA:18157"/>
        <dbReference type="ChEBI" id="CHEBI:15361"/>
        <dbReference type="ChEBI" id="CHEBI:15378"/>
        <dbReference type="ChEBI" id="CHEBI:30616"/>
        <dbReference type="ChEBI" id="CHEBI:58702"/>
        <dbReference type="ChEBI" id="CHEBI:456216"/>
        <dbReference type="EC" id="2.7.1.40"/>
    </reaction>
</comment>
<evidence type="ECO:0000256" key="10">
    <source>
        <dbReference type="ARBA" id="ARBA00022723"/>
    </source>
</evidence>
<comment type="pathway">
    <text evidence="4 20">Carbohydrate degradation; glycolysis; pyruvate from D-glyceraldehyde 3-phosphate: step 5/5.</text>
</comment>
<dbReference type="Gene3D" id="2.40.33.10">
    <property type="entry name" value="PK beta-barrel domain-like"/>
    <property type="match status" value="1"/>
</dbReference>
<evidence type="ECO:0000256" key="4">
    <source>
        <dbReference type="ARBA" id="ARBA00004997"/>
    </source>
</evidence>
<evidence type="ECO:0000259" key="23">
    <source>
        <dbReference type="Pfam" id="PF02887"/>
    </source>
</evidence>
<evidence type="ECO:0000256" key="21">
    <source>
        <dbReference type="SAM" id="MobiDB-lite"/>
    </source>
</evidence>
<evidence type="ECO:0000259" key="22">
    <source>
        <dbReference type="Pfam" id="PF00224"/>
    </source>
</evidence>
<dbReference type="FunFam" id="3.40.1380.20:FF:000008">
    <property type="entry name" value="Pyruvate kinase"/>
    <property type="match status" value="1"/>
</dbReference>
<dbReference type="Gene3D" id="3.40.1380.20">
    <property type="entry name" value="Pyruvate kinase, C-terminal domain"/>
    <property type="match status" value="1"/>
</dbReference>
<evidence type="ECO:0000256" key="15">
    <source>
        <dbReference type="ARBA" id="ARBA00022946"/>
    </source>
</evidence>
<evidence type="ECO:0000256" key="9">
    <source>
        <dbReference type="ARBA" id="ARBA00022679"/>
    </source>
</evidence>
<dbReference type="PANTHER" id="PTHR11817">
    <property type="entry name" value="PYRUVATE KINASE"/>
    <property type="match status" value="1"/>
</dbReference>
<gene>
    <name evidence="24" type="ORF">CEURO_LOCUS18776</name>
</gene>
<dbReference type="Gene3D" id="3.20.20.60">
    <property type="entry name" value="Phosphoenolpyruvate-binding domains"/>
    <property type="match status" value="1"/>
</dbReference>
<evidence type="ECO:0000256" key="12">
    <source>
        <dbReference type="ARBA" id="ARBA00022777"/>
    </source>
</evidence>
<comment type="caution">
    <text evidence="24">The sequence shown here is derived from an EMBL/GenBank/DDBJ whole genome shotgun (WGS) entry which is preliminary data.</text>
</comment>
<comment type="subcellular location">
    <subcellularLocation>
        <location evidence="3">Plastid</location>
        <location evidence="3">Chloroplast</location>
    </subcellularLocation>
</comment>
<dbReference type="GO" id="GO:0004743">
    <property type="term" value="F:pyruvate kinase activity"/>
    <property type="evidence" value="ECO:0007669"/>
    <property type="project" value="UniProtKB-EC"/>
</dbReference>
<feature type="region of interest" description="Disordered" evidence="21">
    <location>
        <begin position="1"/>
        <end position="20"/>
    </location>
</feature>
<evidence type="ECO:0000313" key="24">
    <source>
        <dbReference type="EMBL" id="CAH9110243.1"/>
    </source>
</evidence>
<evidence type="ECO:0000256" key="8">
    <source>
        <dbReference type="ARBA" id="ARBA00022640"/>
    </source>
</evidence>
<keyword evidence="15" id="KW-0809">Transit peptide</keyword>
<comment type="similarity">
    <text evidence="5 20">Belongs to the pyruvate kinase family.</text>
</comment>
<evidence type="ECO:0000256" key="5">
    <source>
        <dbReference type="ARBA" id="ARBA00008663"/>
    </source>
</evidence>
<keyword evidence="9 20" id="KW-0808">Transferase</keyword>
<dbReference type="GO" id="GO:0016301">
    <property type="term" value="F:kinase activity"/>
    <property type="evidence" value="ECO:0007669"/>
    <property type="project" value="UniProtKB-KW"/>
</dbReference>
<dbReference type="SUPFAM" id="SSF50800">
    <property type="entry name" value="PK beta-barrel domain-like"/>
    <property type="match status" value="1"/>
</dbReference>
<dbReference type="PROSITE" id="PS00110">
    <property type="entry name" value="PYRUVATE_KINASE"/>
    <property type="match status" value="1"/>
</dbReference>
<dbReference type="InterPro" id="IPR036918">
    <property type="entry name" value="Pyrv_Knase_C_sf"/>
</dbReference>
<dbReference type="GO" id="GO:0030955">
    <property type="term" value="F:potassium ion binding"/>
    <property type="evidence" value="ECO:0007669"/>
    <property type="project" value="InterPro"/>
</dbReference>
<evidence type="ECO:0000256" key="18">
    <source>
        <dbReference type="ARBA" id="ARBA00023317"/>
    </source>
</evidence>
<comment type="cofactor">
    <cofactor evidence="1">
        <name>Mg(2+)</name>
        <dbReference type="ChEBI" id="CHEBI:18420"/>
    </cofactor>
</comment>
<dbReference type="PRINTS" id="PR01050">
    <property type="entry name" value="PYRUVTKNASE"/>
</dbReference>
<dbReference type="GO" id="GO:0009570">
    <property type="term" value="C:chloroplast stroma"/>
    <property type="evidence" value="ECO:0007669"/>
    <property type="project" value="UniProtKB-ARBA"/>
</dbReference>
<keyword evidence="12 20" id="KW-0418">Kinase</keyword>
<keyword evidence="16" id="KW-0630">Potassium</keyword>
<evidence type="ECO:0000313" key="25">
    <source>
        <dbReference type="Proteomes" id="UP001152484"/>
    </source>
</evidence>
<dbReference type="EC" id="2.7.1.40" evidence="6 20"/>
<sequence length="578" mass="63005">MSQVVATRSIQNSLPSHGRGALRGRVEKLNPACLSSNILAWSEQSKSSKAVRLNSPVVTAKVSSRAEPQILPVSPDDVSQGEDQIQYSTAIQQHGDTSVGMWSKPIVRRKTKIVCTIGPSTDTKEMIWKLAEAGMNVARLNMSHGDHTSHQKVIDLVKEYNAQAKDNVIAIMLDTKGPEVRSGDLPQPVNLKSGQEFTFTIKRGVGTADCVSVNYDDFVNDVAVGDMILVDGGMMSLAVKSKTEDSVKCEVIDGGELKSRRHLNVRGKSATLPSITEKDWDDIKFGVDNKVDFYAVSFVKSAAVVHELKSYLKSCGADIHVIVKIESADSIPNLHSIITASDGAMVARGDLGAELPIEEVPILQEKIISICRSMGKAVIVATNMLESMIVHPTPTRAEVSDIAIAVREGADAVMLSGETAHGKFPLKAVKVMHTVSLRTEATIMGGETPSNLGQAFKNHMSEMFAFHATMMSNTLGTSIIVFTRTGFMAILLSHFRPSGTIFAFTNEKRIQQRLALYQGVCPIYMDFSADAEETFTNALSLLKNQGMVKEEEQVALVQSGRQPIWRLQSTHIIQVRKV</sequence>
<evidence type="ECO:0000256" key="19">
    <source>
        <dbReference type="ARBA" id="ARBA00048152"/>
    </source>
</evidence>
<reference evidence="24" key="1">
    <citation type="submission" date="2022-07" db="EMBL/GenBank/DDBJ databases">
        <authorList>
            <person name="Macas J."/>
            <person name="Novak P."/>
            <person name="Neumann P."/>
        </authorList>
    </citation>
    <scope>NUCLEOTIDE SEQUENCE</scope>
</reference>
<feature type="domain" description="Pyruvate kinase barrel" evidence="22">
    <location>
        <begin position="109"/>
        <end position="429"/>
    </location>
</feature>
<evidence type="ECO:0000256" key="1">
    <source>
        <dbReference type="ARBA" id="ARBA00001946"/>
    </source>
</evidence>
<dbReference type="GO" id="GO:0000287">
    <property type="term" value="F:magnesium ion binding"/>
    <property type="evidence" value="ECO:0007669"/>
    <property type="project" value="InterPro"/>
</dbReference>
<evidence type="ECO:0000256" key="14">
    <source>
        <dbReference type="ARBA" id="ARBA00022842"/>
    </source>
</evidence>
<dbReference type="InterPro" id="IPR015813">
    <property type="entry name" value="Pyrv/PenolPyrv_kinase-like_dom"/>
</dbReference>
<evidence type="ECO:0000256" key="16">
    <source>
        <dbReference type="ARBA" id="ARBA00022958"/>
    </source>
</evidence>
<keyword evidence="25" id="KW-1185">Reference proteome</keyword>